<evidence type="ECO:0000256" key="1">
    <source>
        <dbReference type="ARBA" id="ARBA00005807"/>
    </source>
</evidence>
<reference evidence="5" key="1">
    <citation type="submission" date="2025-08" db="UniProtKB">
        <authorList>
            <consortium name="RefSeq"/>
        </authorList>
    </citation>
    <scope>IDENTIFICATION</scope>
    <source>
        <tissue evidence="5">Gonad</tissue>
    </source>
</reference>
<feature type="coiled-coil region" evidence="2">
    <location>
        <begin position="16"/>
        <end position="60"/>
    </location>
</feature>
<feature type="compositionally biased region" description="Polar residues" evidence="3">
    <location>
        <begin position="235"/>
        <end position="250"/>
    </location>
</feature>
<feature type="region of interest" description="Disordered" evidence="3">
    <location>
        <begin position="96"/>
        <end position="118"/>
    </location>
</feature>
<evidence type="ECO:0000256" key="3">
    <source>
        <dbReference type="SAM" id="MobiDB-lite"/>
    </source>
</evidence>
<evidence type="ECO:0000256" key="2">
    <source>
        <dbReference type="SAM" id="Coils"/>
    </source>
</evidence>
<gene>
    <name evidence="5" type="primary">LOC109478631</name>
</gene>
<evidence type="ECO:0000313" key="5">
    <source>
        <dbReference type="RefSeq" id="XP_019635859.1"/>
    </source>
</evidence>
<dbReference type="RefSeq" id="XP_019635859.1">
    <property type="nucleotide sequence ID" value="XM_019780300.1"/>
</dbReference>
<dbReference type="OrthoDB" id="2133332at2759"/>
<name>A0A6P4ZPB9_BRABE</name>
<keyword evidence="4" id="KW-1185">Reference proteome</keyword>
<protein>
    <submittedName>
        <fullName evidence="5">Uncharacterized protein LOC109478631</fullName>
    </submittedName>
</protein>
<feature type="region of interest" description="Disordered" evidence="3">
    <location>
        <begin position="131"/>
        <end position="153"/>
    </location>
</feature>
<organism evidence="4 5">
    <name type="scientific">Branchiostoma belcheri</name>
    <name type="common">Amphioxus</name>
    <dbReference type="NCBI Taxonomy" id="7741"/>
    <lineage>
        <taxon>Eukaryota</taxon>
        <taxon>Metazoa</taxon>
        <taxon>Chordata</taxon>
        <taxon>Cephalochordata</taxon>
        <taxon>Leptocardii</taxon>
        <taxon>Amphioxiformes</taxon>
        <taxon>Branchiostomatidae</taxon>
        <taxon>Branchiostoma</taxon>
    </lineage>
</organism>
<evidence type="ECO:0000313" key="4">
    <source>
        <dbReference type="Proteomes" id="UP000515135"/>
    </source>
</evidence>
<comment type="similarity">
    <text evidence="1">Belongs to the MTFR1 family.</text>
</comment>
<dbReference type="Proteomes" id="UP000515135">
    <property type="component" value="Unplaced"/>
</dbReference>
<dbReference type="GO" id="GO:0005739">
    <property type="term" value="C:mitochondrion"/>
    <property type="evidence" value="ECO:0007669"/>
    <property type="project" value="TreeGrafter"/>
</dbReference>
<dbReference type="GO" id="GO:0000266">
    <property type="term" value="P:mitochondrial fission"/>
    <property type="evidence" value="ECO:0007669"/>
    <property type="project" value="TreeGrafter"/>
</dbReference>
<dbReference type="GO" id="GO:0009060">
    <property type="term" value="P:aerobic respiration"/>
    <property type="evidence" value="ECO:0007669"/>
    <property type="project" value="TreeGrafter"/>
</dbReference>
<keyword evidence="2" id="KW-0175">Coiled coil</keyword>
<dbReference type="InterPro" id="IPR007972">
    <property type="entry name" value="Mtfr1"/>
</dbReference>
<feature type="region of interest" description="Disordered" evidence="3">
    <location>
        <begin position="207"/>
        <end position="250"/>
    </location>
</feature>
<dbReference type="PANTHER" id="PTHR14215:SF0">
    <property type="entry name" value="WH2 DOMAIN-CONTAINING PROTEIN"/>
    <property type="match status" value="1"/>
</dbReference>
<proteinExistence type="inferred from homology"/>
<dbReference type="KEGG" id="bbel:109478631"/>
<dbReference type="AlphaFoldDB" id="A0A6P4ZPB9"/>
<accession>A0A6P4ZPB9</accession>
<dbReference type="PANTHER" id="PTHR14215">
    <property type="entry name" value="PROTEIN OF UNKNOWN FUNCTION DUF729"/>
    <property type="match status" value="1"/>
</dbReference>
<dbReference type="GeneID" id="109478631"/>
<sequence length="259" mass="28919">MAETQDREQSGKDREIQTLQRQLREKTLEINKLKSQPPQVRSLEAQVDLANRQLRQQKQEASFVTPAARSLNTSADSIKDTAAAAPRFFVSECYPTETQNKSKRSGSANTPVAMPSPAVPNMMAVLKDVKPRSVERSPGGTPIRQKPKESNVQDLAARIAQALRRKFAHRKQIVSPDQLDKENDWPFPETSGSPKFGCALLKPVQRRSSHSTYRSRLHSAPSAVQPRTRPERSASDASATVWSSRRTESGSTVRWVHLV</sequence>
<feature type="compositionally biased region" description="Basic residues" evidence="3">
    <location>
        <begin position="207"/>
        <end position="217"/>
    </location>
</feature>